<feature type="transmembrane region" description="Helical" evidence="1">
    <location>
        <begin position="206"/>
        <end position="228"/>
    </location>
</feature>
<gene>
    <name evidence="2" type="ORF">IPL58_09060</name>
</gene>
<dbReference type="AlphaFoldDB" id="A0A9D7K430"/>
<dbReference type="InterPro" id="IPR052894">
    <property type="entry name" value="AsmA-related"/>
</dbReference>
<keyword evidence="1" id="KW-0812">Transmembrane</keyword>
<dbReference type="PANTHER" id="PTHR30441:SF8">
    <property type="entry name" value="DUF748 DOMAIN-CONTAINING PROTEIN"/>
    <property type="match status" value="1"/>
</dbReference>
<protein>
    <recommendedName>
        <fullName evidence="4">AsmA-like C-terminal domain-containing protein</fullName>
    </recommendedName>
</protein>
<dbReference type="GO" id="GO:0005886">
    <property type="term" value="C:plasma membrane"/>
    <property type="evidence" value="ECO:0007669"/>
    <property type="project" value="TreeGrafter"/>
</dbReference>
<keyword evidence="1" id="KW-1133">Transmembrane helix</keyword>
<dbReference type="PANTHER" id="PTHR30441">
    <property type="entry name" value="DUF748 DOMAIN-CONTAINING PROTEIN"/>
    <property type="match status" value="1"/>
</dbReference>
<dbReference type="GO" id="GO:0090313">
    <property type="term" value="P:regulation of protein targeting to membrane"/>
    <property type="evidence" value="ECO:0007669"/>
    <property type="project" value="TreeGrafter"/>
</dbReference>
<organism evidence="2 3">
    <name type="scientific">Candidatus Proximibacter danicus</name>
    <dbReference type="NCBI Taxonomy" id="2954365"/>
    <lineage>
        <taxon>Bacteria</taxon>
        <taxon>Pseudomonadati</taxon>
        <taxon>Pseudomonadota</taxon>
        <taxon>Betaproteobacteria</taxon>
        <taxon>Candidatus Proximibacter</taxon>
    </lineage>
</organism>
<sequence>MDANLIYEKTATGEEAVRQRTRVVQRNTRMVLILVDSKSTVAELCEKTGNVQLVETALMDLERDGLIVPKLAQDSVWEQSKKLAEEIKAAAINRLGRNESASGQKPEHVPEINPPSLVPPPFSIAPLSVAPHSIMPSQLSGASAPFSTFGGAPSIAPPSMRAAKAEAPKESYSTRLSGFFSKKVRGEDDSSIKPIRRGVRRAPVSLPIAITLGAIGILAVIALVSVFYPYDSHRPQLEAALSRVLGQPVRIAAVRAVFSPQPAISLEGVAGQEGSGIQAARIRLIPEVLTLLGSHPVFSVVEVEAAYLQAKALADLPHAASKAMAPGGPATVRLIRMTQLEVDILGLKLADLQSEIRPDESGKLLPLTFSSSDRSLKIVFKPQSPGFVAEFEAFGWQPKADSSVRFDSLQGVAAWDGASLSIRALDARIFDGAILGELAFSLGPQPQMAGEISVKHMNLVRLGGAMGYGNQFEGELVGGLKFSANAQAWRDILPAASGDGTFSLHRGVLGGFDLVEAMRRGKGSVLGGATRYEQLTGRLVISPQSIRFADLVLSSGLLRSGGYLEVARNDKLGGRLDVEMRGSANVIRMPIAASGSMKNPVLQGGR</sequence>
<evidence type="ECO:0008006" key="4">
    <source>
        <dbReference type="Google" id="ProtNLM"/>
    </source>
</evidence>
<evidence type="ECO:0000313" key="2">
    <source>
        <dbReference type="EMBL" id="MBK8524252.1"/>
    </source>
</evidence>
<evidence type="ECO:0000256" key="1">
    <source>
        <dbReference type="SAM" id="Phobius"/>
    </source>
</evidence>
<evidence type="ECO:0000313" key="3">
    <source>
        <dbReference type="Proteomes" id="UP000886689"/>
    </source>
</evidence>
<proteinExistence type="predicted"/>
<name>A0A9D7K430_9PROT</name>
<dbReference type="Proteomes" id="UP000886689">
    <property type="component" value="Unassembled WGS sequence"/>
</dbReference>
<keyword evidence="1" id="KW-0472">Membrane</keyword>
<comment type="caution">
    <text evidence="2">The sequence shown here is derived from an EMBL/GenBank/DDBJ whole genome shotgun (WGS) entry which is preliminary data.</text>
</comment>
<accession>A0A9D7K430</accession>
<reference evidence="2" key="1">
    <citation type="submission" date="2020-10" db="EMBL/GenBank/DDBJ databases">
        <title>Connecting structure to function with the recovery of over 1000 high-quality activated sludge metagenome-assembled genomes encoding full-length rRNA genes using long-read sequencing.</title>
        <authorList>
            <person name="Singleton C.M."/>
            <person name="Petriglieri F."/>
            <person name="Kristensen J.M."/>
            <person name="Kirkegaard R.H."/>
            <person name="Michaelsen T.Y."/>
            <person name="Andersen M.H."/>
            <person name="Karst S.M."/>
            <person name="Dueholm M.S."/>
            <person name="Nielsen P.H."/>
            <person name="Albertsen M."/>
        </authorList>
    </citation>
    <scope>NUCLEOTIDE SEQUENCE</scope>
    <source>
        <strain evidence="2">Hirt_18-Q3-R61-65_BATAC.395</strain>
    </source>
</reference>
<dbReference type="EMBL" id="JADJUC010000008">
    <property type="protein sequence ID" value="MBK8524252.1"/>
    <property type="molecule type" value="Genomic_DNA"/>
</dbReference>